<proteinExistence type="predicted"/>
<keyword evidence="2" id="KW-1185">Reference proteome</keyword>
<dbReference type="EMBL" id="JAYMYS010000003">
    <property type="protein sequence ID" value="KAK7401202.1"/>
    <property type="molecule type" value="Genomic_DNA"/>
</dbReference>
<dbReference type="AlphaFoldDB" id="A0AAN9SNH4"/>
<organism evidence="1 2">
    <name type="scientific">Psophocarpus tetragonolobus</name>
    <name type="common">Winged bean</name>
    <name type="synonym">Dolichos tetragonolobus</name>
    <dbReference type="NCBI Taxonomy" id="3891"/>
    <lineage>
        <taxon>Eukaryota</taxon>
        <taxon>Viridiplantae</taxon>
        <taxon>Streptophyta</taxon>
        <taxon>Embryophyta</taxon>
        <taxon>Tracheophyta</taxon>
        <taxon>Spermatophyta</taxon>
        <taxon>Magnoliopsida</taxon>
        <taxon>eudicotyledons</taxon>
        <taxon>Gunneridae</taxon>
        <taxon>Pentapetalae</taxon>
        <taxon>rosids</taxon>
        <taxon>fabids</taxon>
        <taxon>Fabales</taxon>
        <taxon>Fabaceae</taxon>
        <taxon>Papilionoideae</taxon>
        <taxon>50 kb inversion clade</taxon>
        <taxon>NPAAA clade</taxon>
        <taxon>indigoferoid/millettioid clade</taxon>
        <taxon>Phaseoleae</taxon>
        <taxon>Psophocarpus</taxon>
    </lineage>
</organism>
<accession>A0AAN9SNH4</accession>
<gene>
    <name evidence="1" type="ORF">VNO78_12524</name>
</gene>
<evidence type="ECO:0000313" key="2">
    <source>
        <dbReference type="Proteomes" id="UP001386955"/>
    </source>
</evidence>
<sequence length="279" mass="31973">MVETLISARASIFVGRTSFEERLETHVPAKASVFLSRTLFMWVLETCVCTKASTIPDSDLDEILDDNIWVFARKRLDVDICVGHGKEGIKRKMVVHRRLILDHVFFSYVDISQCGKIREVDNQFNNITFKFKCYSRKIKGCGIFPIYDSTSGLKLVNSEQLLQWESMTQRDRPIILECSDDENEDYIEWPNTISQTSNDEQLECSDDENEDDLEWSDSISQTYGYEAHAKAIRAECSNNDIEDNEGQLHSASERQKTSIWLLSLPLALGLQRLKASLTP</sequence>
<protein>
    <submittedName>
        <fullName evidence="1">Uncharacterized protein</fullName>
    </submittedName>
</protein>
<dbReference type="Proteomes" id="UP001386955">
    <property type="component" value="Unassembled WGS sequence"/>
</dbReference>
<comment type="caution">
    <text evidence="1">The sequence shown here is derived from an EMBL/GenBank/DDBJ whole genome shotgun (WGS) entry which is preliminary data.</text>
</comment>
<reference evidence="1 2" key="1">
    <citation type="submission" date="2024-01" db="EMBL/GenBank/DDBJ databases">
        <title>The genomes of 5 underutilized Papilionoideae crops provide insights into root nodulation and disease resistanc.</title>
        <authorList>
            <person name="Jiang F."/>
        </authorList>
    </citation>
    <scope>NUCLEOTIDE SEQUENCE [LARGE SCALE GENOMIC DNA]</scope>
    <source>
        <strain evidence="1">DUOXIRENSHENG_FW03</strain>
        <tissue evidence="1">Leaves</tissue>
    </source>
</reference>
<name>A0AAN9SNH4_PSOTE</name>
<evidence type="ECO:0000313" key="1">
    <source>
        <dbReference type="EMBL" id="KAK7401202.1"/>
    </source>
</evidence>